<accession>A0AAN9TSZ4</accession>
<keyword evidence="3" id="KW-1185">Reference proteome</keyword>
<proteinExistence type="predicted"/>
<comment type="caution">
    <text evidence="2">The sequence shown here is derived from an EMBL/GenBank/DDBJ whole genome shotgun (WGS) entry which is preliminary data.</text>
</comment>
<feature type="chain" id="PRO_5042892115" evidence="1">
    <location>
        <begin position="28"/>
        <end position="109"/>
    </location>
</feature>
<dbReference type="Proteomes" id="UP001367676">
    <property type="component" value="Unassembled WGS sequence"/>
</dbReference>
<evidence type="ECO:0000256" key="1">
    <source>
        <dbReference type="SAM" id="SignalP"/>
    </source>
</evidence>
<gene>
    <name evidence="2" type="ORF">V9T40_005920</name>
</gene>
<feature type="signal peptide" evidence="1">
    <location>
        <begin position="1"/>
        <end position="27"/>
    </location>
</feature>
<organism evidence="2 3">
    <name type="scientific">Parthenolecanium corni</name>
    <dbReference type="NCBI Taxonomy" id="536013"/>
    <lineage>
        <taxon>Eukaryota</taxon>
        <taxon>Metazoa</taxon>
        <taxon>Ecdysozoa</taxon>
        <taxon>Arthropoda</taxon>
        <taxon>Hexapoda</taxon>
        <taxon>Insecta</taxon>
        <taxon>Pterygota</taxon>
        <taxon>Neoptera</taxon>
        <taxon>Paraneoptera</taxon>
        <taxon>Hemiptera</taxon>
        <taxon>Sternorrhyncha</taxon>
        <taxon>Coccoidea</taxon>
        <taxon>Coccidae</taxon>
        <taxon>Parthenolecanium</taxon>
    </lineage>
</organism>
<protein>
    <submittedName>
        <fullName evidence="2">Uncharacterized protein</fullName>
    </submittedName>
</protein>
<evidence type="ECO:0000313" key="3">
    <source>
        <dbReference type="Proteomes" id="UP001367676"/>
    </source>
</evidence>
<dbReference type="AlphaFoldDB" id="A0AAN9TSZ4"/>
<dbReference type="EMBL" id="JBBCAQ010000003">
    <property type="protein sequence ID" value="KAK7604734.1"/>
    <property type="molecule type" value="Genomic_DNA"/>
</dbReference>
<reference evidence="2 3" key="1">
    <citation type="submission" date="2024-03" db="EMBL/GenBank/DDBJ databases">
        <title>Adaptation during the transition from Ophiocordyceps entomopathogen to insect associate is accompanied by gene loss and intensified selection.</title>
        <authorList>
            <person name="Ward C.M."/>
            <person name="Onetto C.A."/>
            <person name="Borneman A.R."/>
        </authorList>
    </citation>
    <scope>NUCLEOTIDE SEQUENCE [LARGE SCALE GENOMIC DNA]</scope>
    <source>
        <strain evidence="2">AWRI1</strain>
        <tissue evidence="2">Single Adult Female</tissue>
    </source>
</reference>
<sequence>MALMEIYRLSSIFQWIIIFVLLCSSEAEDETANLSGLRKTSETNVFNFVRLIVMRMVYGFASMFGLGDFLEDFAGGIFAPPTPDYGGLGLGLGLDYSDNDYKEYDDYDY</sequence>
<keyword evidence="1" id="KW-0732">Signal</keyword>
<evidence type="ECO:0000313" key="2">
    <source>
        <dbReference type="EMBL" id="KAK7604734.1"/>
    </source>
</evidence>
<name>A0AAN9TSZ4_9HEMI</name>